<organism evidence="12 13">
    <name type="scientific">Trichonephila clavata</name>
    <name type="common">Joro spider</name>
    <name type="synonym">Nephila clavata</name>
    <dbReference type="NCBI Taxonomy" id="2740835"/>
    <lineage>
        <taxon>Eukaryota</taxon>
        <taxon>Metazoa</taxon>
        <taxon>Ecdysozoa</taxon>
        <taxon>Arthropoda</taxon>
        <taxon>Chelicerata</taxon>
        <taxon>Arachnida</taxon>
        <taxon>Araneae</taxon>
        <taxon>Araneomorphae</taxon>
        <taxon>Entelegynae</taxon>
        <taxon>Araneoidea</taxon>
        <taxon>Nephilidae</taxon>
        <taxon>Trichonephila</taxon>
    </lineage>
</organism>
<dbReference type="Proteomes" id="UP000887116">
    <property type="component" value="Unassembled WGS sequence"/>
</dbReference>
<dbReference type="PROSITE" id="PS50297">
    <property type="entry name" value="ANK_REP_REGION"/>
    <property type="match status" value="2"/>
</dbReference>
<name>A0A8X6GTF0_TRICU</name>
<dbReference type="GO" id="GO:0090729">
    <property type="term" value="F:toxin activity"/>
    <property type="evidence" value="ECO:0007669"/>
    <property type="project" value="UniProtKB-KW"/>
</dbReference>
<evidence type="ECO:0000256" key="1">
    <source>
        <dbReference type="ARBA" id="ARBA00004175"/>
    </source>
</evidence>
<evidence type="ECO:0000256" key="4">
    <source>
        <dbReference type="ARBA" id="ARBA00022525"/>
    </source>
</evidence>
<evidence type="ECO:0000256" key="8">
    <source>
        <dbReference type="ARBA" id="ARBA00023028"/>
    </source>
</evidence>
<evidence type="ECO:0000256" key="3">
    <source>
        <dbReference type="ARBA" id="ARBA00022483"/>
    </source>
</evidence>
<keyword evidence="8" id="KW-0638">Presynaptic neurotoxin</keyword>
<feature type="repeat" description="ANK" evidence="10">
    <location>
        <begin position="49"/>
        <end position="81"/>
    </location>
</feature>
<keyword evidence="10" id="KW-0040">ANK repeat</keyword>
<dbReference type="GO" id="GO:0006887">
    <property type="term" value="P:exocytosis"/>
    <property type="evidence" value="ECO:0007669"/>
    <property type="project" value="UniProtKB-KW"/>
</dbReference>
<comment type="subcellular location">
    <subcellularLocation>
        <location evidence="2">Secreted</location>
    </subcellularLocation>
    <subcellularLocation>
        <location evidence="1">Target cell membrane</location>
    </subcellularLocation>
</comment>
<dbReference type="PANTHER" id="PTHR24150:SF8">
    <property type="entry name" value="ANKYRIN REPEAT AND MYND DOMAIN-CONTAINING PROTEIN 2"/>
    <property type="match status" value="1"/>
</dbReference>
<keyword evidence="6" id="KW-0800">Toxin</keyword>
<dbReference type="AlphaFoldDB" id="A0A8X6GTF0"/>
<dbReference type="Pfam" id="PF12796">
    <property type="entry name" value="Ank_2"/>
    <property type="match status" value="1"/>
</dbReference>
<dbReference type="InterPro" id="IPR052452">
    <property type="entry name" value="Ankyrin-MYND_dom_contain_2"/>
</dbReference>
<dbReference type="GO" id="GO:0044231">
    <property type="term" value="C:host cell presynaptic membrane"/>
    <property type="evidence" value="ECO:0007669"/>
    <property type="project" value="UniProtKB-KW"/>
</dbReference>
<evidence type="ECO:0000256" key="11">
    <source>
        <dbReference type="SAM" id="MobiDB-lite"/>
    </source>
</evidence>
<evidence type="ECO:0000256" key="5">
    <source>
        <dbReference type="ARBA" id="ARBA00022537"/>
    </source>
</evidence>
<sequence length="388" mass="43854">MGNTHSDKTSDELASLEKKLFTEIQENNFTEVRRLILVEWVPVNCVDADGMTPLQHAAYKGIYRICEFLLYLGADVNLTKHKSQYSALHFAALSGNTDVVNLLLRFGASTTSVNSINKTAAELATFVSNHLISRIITNFKSINEIEYFCQLHCLEIEPKLPLNLTPIVHEMSIMTNINPIRLALFLQSNLSILYYGEKVTRIFNVMADKFYKHDCDELLSLKFHHIAYNLEGCFKNLSDKMKRENRVFKLTNDCLIKFIRRLIKGNPEGFPNELERFIREIIRRYPYPECSLHKQLVKTLSSVQFGHEPSAISIINEALNGQRGLDRLSRCATCGDPFGEKKCSACNQNEEVDEAKNQCSGGAEIPRSSEAEKAAFSNSDGAGCSHDE</sequence>
<keyword evidence="4" id="KW-0964">Secreted</keyword>
<evidence type="ECO:0000313" key="13">
    <source>
        <dbReference type="Proteomes" id="UP000887116"/>
    </source>
</evidence>
<dbReference type="GO" id="GO:0005576">
    <property type="term" value="C:extracellular region"/>
    <property type="evidence" value="ECO:0007669"/>
    <property type="project" value="UniProtKB-SubCell"/>
</dbReference>
<comment type="caution">
    <text evidence="12">The sequence shown here is derived from an EMBL/GenBank/DDBJ whole genome shotgun (WGS) entry which is preliminary data.</text>
</comment>
<keyword evidence="3" id="KW-0268">Exocytosis</keyword>
<dbReference type="Gene3D" id="1.25.40.20">
    <property type="entry name" value="Ankyrin repeat-containing domain"/>
    <property type="match status" value="1"/>
</dbReference>
<keyword evidence="5" id="KW-1052">Target cell membrane</keyword>
<dbReference type="GO" id="GO:0044218">
    <property type="term" value="C:other organism cell membrane"/>
    <property type="evidence" value="ECO:0007669"/>
    <property type="project" value="UniProtKB-KW"/>
</dbReference>
<keyword evidence="13" id="KW-1185">Reference proteome</keyword>
<keyword evidence="7" id="KW-0528">Neurotoxin</keyword>
<proteinExistence type="predicted"/>
<dbReference type="PANTHER" id="PTHR24150">
    <property type="entry name" value="ANKYRIN REPEAT AND MYND DOMAIN-CONTAINING PROTEIN 2"/>
    <property type="match status" value="1"/>
</dbReference>
<dbReference type="SUPFAM" id="SSF48403">
    <property type="entry name" value="Ankyrin repeat"/>
    <property type="match status" value="1"/>
</dbReference>
<protein>
    <submittedName>
        <fullName evidence="12">Ankyrin repeat and MYND domain-containing protein 2</fullName>
    </submittedName>
</protein>
<feature type="repeat" description="ANK" evidence="10">
    <location>
        <begin position="83"/>
        <end position="115"/>
    </location>
</feature>
<evidence type="ECO:0000256" key="7">
    <source>
        <dbReference type="ARBA" id="ARBA00022699"/>
    </source>
</evidence>
<gene>
    <name evidence="12" type="primary">ANKMY2</name>
    <name evidence="12" type="ORF">TNCT_208101</name>
</gene>
<dbReference type="InterPro" id="IPR036770">
    <property type="entry name" value="Ankyrin_rpt-contain_sf"/>
</dbReference>
<keyword evidence="9" id="KW-1053">Target membrane</keyword>
<dbReference type="SMART" id="SM00248">
    <property type="entry name" value="ANK"/>
    <property type="match status" value="2"/>
</dbReference>
<dbReference type="PROSITE" id="PS50088">
    <property type="entry name" value="ANK_REPEAT"/>
    <property type="match status" value="2"/>
</dbReference>
<feature type="region of interest" description="Disordered" evidence="11">
    <location>
        <begin position="357"/>
        <end position="388"/>
    </location>
</feature>
<dbReference type="EMBL" id="BMAO01036382">
    <property type="protein sequence ID" value="GFR10158.1"/>
    <property type="molecule type" value="Genomic_DNA"/>
</dbReference>
<evidence type="ECO:0000256" key="9">
    <source>
        <dbReference type="ARBA" id="ARBA00023298"/>
    </source>
</evidence>
<dbReference type="OrthoDB" id="10257049at2759"/>
<evidence type="ECO:0000313" key="12">
    <source>
        <dbReference type="EMBL" id="GFR10158.1"/>
    </source>
</evidence>
<keyword evidence="9" id="KW-0472">Membrane</keyword>
<evidence type="ECO:0000256" key="10">
    <source>
        <dbReference type="PROSITE-ProRule" id="PRU00023"/>
    </source>
</evidence>
<dbReference type="InterPro" id="IPR002110">
    <property type="entry name" value="Ankyrin_rpt"/>
</dbReference>
<reference evidence="12" key="1">
    <citation type="submission" date="2020-07" db="EMBL/GenBank/DDBJ databases">
        <title>Multicomponent nature underlies the extraordinary mechanical properties of spider dragline silk.</title>
        <authorList>
            <person name="Kono N."/>
            <person name="Nakamura H."/>
            <person name="Mori M."/>
            <person name="Yoshida Y."/>
            <person name="Ohtoshi R."/>
            <person name="Malay A.D."/>
            <person name="Moran D.A.P."/>
            <person name="Tomita M."/>
            <person name="Numata K."/>
            <person name="Arakawa K."/>
        </authorList>
    </citation>
    <scope>NUCLEOTIDE SEQUENCE</scope>
</reference>
<evidence type="ECO:0000256" key="2">
    <source>
        <dbReference type="ARBA" id="ARBA00004613"/>
    </source>
</evidence>
<accession>A0A8X6GTF0</accession>
<evidence type="ECO:0000256" key="6">
    <source>
        <dbReference type="ARBA" id="ARBA00022656"/>
    </source>
</evidence>